<accession>A0A3E0HM80</accession>
<reference evidence="1 2" key="1">
    <citation type="submission" date="2018-08" db="EMBL/GenBank/DDBJ databases">
        <title>Genomic Encyclopedia of Archaeal and Bacterial Type Strains, Phase II (KMG-II): from individual species to whole genera.</title>
        <authorList>
            <person name="Goeker M."/>
        </authorList>
    </citation>
    <scope>NUCLEOTIDE SEQUENCE [LARGE SCALE GENOMIC DNA]</scope>
    <source>
        <strain evidence="1 2">DSM 45791</strain>
    </source>
</reference>
<comment type="caution">
    <text evidence="1">The sequence shown here is derived from an EMBL/GenBank/DDBJ whole genome shotgun (WGS) entry which is preliminary data.</text>
</comment>
<dbReference type="Proteomes" id="UP000256269">
    <property type="component" value="Unassembled WGS sequence"/>
</dbReference>
<keyword evidence="2" id="KW-1185">Reference proteome</keyword>
<protein>
    <submittedName>
        <fullName evidence="1">Uncharacterized protein</fullName>
    </submittedName>
</protein>
<evidence type="ECO:0000313" key="1">
    <source>
        <dbReference type="EMBL" id="REH47326.1"/>
    </source>
</evidence>
<dbReference type="EMBL" id="QUNO01000006">
    <property type="protein sequence ID" value="REH47326.1"/>
    <property type="molecule type" value="Genomic_DNA"/>
</dbReference>
<gene>
    <name evidence="1" type="ORF">BCF44_106491</name>
</gene>
<dbReference type="RefSeq" id="WP_147328559.1">
    <property type="nucleotide sequence ID" value="NZ_CP144375.1"/>
</dbReference>
<name>A0A3E0HM80_9PSEU</name>
<dbReference type="AlphaFoldDB" id="A0A3E0HM80"/>
<evidence type="ECO:0000313" key="2">
    <source>
        <dbReference type="Proteomes" id="UP000256269"/>
    </source>
</evidence>
<proteinExistence type="predicted"/>
<dbReference type="OrthoDB" id="3384902at2"/>
<organism evidence="1 2">
    <name type="scientific">Kutzneria buriramensis</name>
    <dbReference type="NCBI Taxonomy" id="1045776"/>
    <lineage>
        <taxon>Bacteria</taxon>
        <taxon>Bacillati</taxon>
        <taxon>Actinomycetota</taxon>
        <taxon>Actinomycetes</taxon>
        <taxon>Pseudonocardiales</taxon>
        <taxon>Pseudonocardiaceae</taxon>
        <taxon>Kutzneria</taxon>
    </lineage>
</organism>
<sequence>MRSGLSYVGEIPYAQAMSKRVLRSDLRRLVPIREPRLLSEVPRRVWTDEQWERIQLGFRARDMDDRWHLFAEGDRLFLHRSWLGDGRYEATFSKAADGYRITRVLVEDAAPRFPGGSDHSLCTLLERLIDRELLRERR</sequence>